<feature type="region of interest" description="Disordered" evidence="2">
    <location>
        <begin position="1"/>
        <end position="20"/>
    </location>
</feature>
<dbReference type="OrthoDB" id="272672at2759"/>
<dbReference type="InterPro" id="IPR036388">
    <property type="entry name" value="WH-like_DNA-bd_sf"/>
</dbReference>
<evidence type="ECO:0000256" key="2">
    <source>
        <dbReference type="SAM" id="MobiDB-lite"/>
    </source>
</evidence>
<evidence type="ECO:0000259" key="3">
    <source>
        <dbReference type="PROSITE" id="PS50139"/>
    </source>
</evidence>
<proteinExistence type="predicted"/>
<dbReference type="PROSITE" id="PS51203">
    <property type="entry name" value="CS"/>
    <property type="match status" value="1"/>
</dbReference>
<dbReference type="Pfam" id="PF02295">
    <property type="entry name" value="z-alpha"/>
    <property type="match status" value="1"/>
</dbReference>
<dbReference type="SMART" id="SM00550">
    <property type="entry name" value="Zalpha"/>
    <property type="match status" value="2"/>
</dbReference>
<evidence type="ECO:0000259" key="4">
    <source>
        <dbReference type="PROSITE" id="PS51203"/>
    </source>
</evidence>
<accession>A0A1Q9EXP0</accession>
<dbReference type="InterPro" id="IPR008978">
    <property type="entry name" value="HSP20-like_chaperone"/>
</dbReference>
<protein>
    <submittedName>
        <fullName evidence="5">Putative metal chaperone YciC</fullName>
    </submittedName>
</protein>
<dbReference type="InterPro" id="IPR007052">
    <property type="entry name" value="CS_dom"/>
</dbReference>
<dbReference type="Pfam" id="PF07683">
    <property type="entry name" value="CobW_C"/>
    <property type="match status" value="1"/>
</dbReference>
<dbReference type="AlphaFoldDB" id="A0A1Q9EXP0"/>
<comment type="caution">
    <text evidence="5">The sequence shown here is derived from an EMBL/GenBank/DDBJ whole genome shotgun (WGS) entry which is preliminary data.</text>
</comment>
<evidence type="ECO:0000256" key="1">
    <source>
        <dbReference type="ARBA" id="ARBA00022884"/>
    </source>
</evidence>
<dbReference type="Gene3D" id="1.10.10.10">
    <property type="entry name" value="Winged helix-like DNA-binding domain superfamily/Winged helix DNA-binding domain"/>
    <property type="match status" value="2"/>
</dbReference>
<keyword evidence="6" id="KW-1185">Reference proteome</keyword>
<dbReference type="Gene3D" id="3.40.50.300">
    <property type="entry name" value="P-loop containing nucleotide triphosphate hydrolases"/>
    <property type="match status" value="1"/>
</dbReference>
<dbReference type="PANTHER" id="PTHR43603:SF1">
    <property type="entry name" value="ZINC-REGULATED GTPASE METALLOPROTEIN ACTIVATOR 1"/>
    <property type="match status" value="1"/>
</dbReference>
<dbReference type="InterPro" id="IPR051927">
    <property type="entry name" value="Zn_Chap_cDPG_Synth"/>
</dbReference>
<dbReference type="PANTHER" id="PTHR43603">
    <property type="entry name" value="COBW DOMAIN-CONTAINING PROTEIN DDB_G0274527"/>
    <property type="match status" value="1"/>
</dbReference>
<dbReference type="EMBL" id="LSRX01000047">
    <property type="protein sequence ID" value="OLQ12208.1"/>
    <property type="molecule type" value="Genomic_DNA"/>
</dbReference>
<dbReference type="SUPFAM" id="SSF49764">
    <property type="entry name" value="HSP20-like chaperones"/>
    <property type="match status" value="1"/>
</dbReference>
<dbReference type="GO" id="GO:0003723">
    <property type="term" value="F:RNA binding"/>
    <property type="evidence" value="ECO:0007669"/>
    <property type="project" value="UniProtKB-KW"/>
</dbReference>
<dbReference type="CDD" id="cd03112">
    <property type="entry name" value="CobW-like"/>
    <property type="match status" value="1"/>
</dbReference>
<dbReference type="Proteomes" id="UP000186817">
    <property type="component" value="Unassembled WGS sequence"/>
</dbReference>
<feature type="compositionally biased region" description="Acidic residues" evidence="2">
    <location>
        <begin position="880"/>
        <end position="891"/>
    </location>
</feature>
<dbReference type="SMART" id="SM00833">
    <property type="entry name" value="CobW_C"/>
    <property type="match status" value="1"/>
</dbReference>
<feature type="domain" description="Z-binding" evidence="3">
    <location>
        <begin position="284"/>
        <end position="350"/>
    </location>
</feature>
<dbReference type="Gene3D" id="2.60.40.790">
    <property type="match status" value="1"/>
</dbReference>
<keyword evidence="1" id="KW-0694">RNA-binding</keyword>
<gene>
    <name evidence="5" type="primary">yciC</name>
    <name evidence="5" type="ORF">AK812_SmicGene3908</name>
</gene>
<feature type="compositionally biased region" description="Low complexity" evidence="2">
    <location>
        <begin position="842"/>
        <end position="854"/>
    </location>
</feature>
<reference evidence="5 6" key="1">
    <citation type="submission" date="2016-02" db="EMBL/GenBank/DDBJ databases">
        <title>Genome analysis of coral dinoflagellate symbionts highlights evolutionary adaptations to a symbiotic lifestyle.</title>
        <authorList>
            <person name="Aranda M."/>
            <person name="Li Y."/>
            <person name="Liew Y.J."/>
            <person name="Baumgarten S."/>
            <person name="Simakov O."/>
            <person name="Wilson M."/>
            <person name="Piel J."/>
            <person name="Ashoor H."/>
            <person name="Bougouffa S."/>
            <person name="Bajic V.B."/>
            <person name="Ryu T."/>
            <person name="Ravasi T."/>
            <person name="Bayer T."/>
            <person name="Micklem G."/>
            <person name="Kim H."/>
            <person name="Bhak J."/>
            <person name="Lajeunesse T.C."/>
            <person name="Voolstra C.R."/>
        </authorList>
    </citation>
    <scope>NUCLEOTIDE SEQUENCE [LARGE SCALE GENOMIC DNA]</scope>
    <source>
        <strain evidence="5 6">CCMP2467</strain>
    </source>
</reference>
<dbReference type="SUPFAM" id="SSF52540">
    <property type="entry name" value="P-loop containing nucleoside triphosphate hydrolases"/>
    <property type="match status" value="1"/>
</dbReference>
<dbReference type="InterPro" id="IPR027417">
    <property type="entry name" value="P-loop_NTPase"/>
</dbReference>
<dbReference type="InterPro" id="IPR003495">
    <property type="entry name" value="CobW/HypB/UreG_nucleotide-bd"/>
</dbReference>
<dbReference type="InterPro" id="IPR042371">
    <property type="entry name" value="Z_dom"/>
</dbReference>
<sequence>MPVSFHFGEENRPENLAGRPKTPITLLAGFLGSGKTTLLKHLLENQSGLRIGVVVNDVASINIDSQLVRRYESGLVEVSELQNGCVCCSSADDLFAAVQAIVMRSKDHPFEHVLVELSGVGEPESVRRNWALALDCQLPVAMRSEVARVVTVVDASTFPRDWLDSRQALERNRLPSEQPHEPSKGRQELCNWSARDRDMSTPSSTANVRTHDGFETCFRCSKRGILRRTCGSPLCAGREGHYTMCRDCARGPCPVCGEAPGREDVETESSLPYSATDSLSGVSEAVAAELSARILRVLDEAIHPVTAIAVARQCALEFAKDVNPTLYRLEGAGKVEKCWNDQQPLWKLASRAEPQPTQRAQGYRGSMLPDVNAPEEVPRSDNAMVKATDSPLVKNILTILATNGVPLTAISIARKCGLERAADVNPTLYALLKESRQRQTTEGVGQLLAEQVELADVVVVNKTDLASEDELNTTLQVVEALNPKAGVCQTRFGQVAVATVLPPVPDGLRVQLQGGGDGYSWTQTASEIHIRMPIPQHARGKDIDWALGKRMLKLGLKSAPPVAAGQLAGLVKNVSETVFEIEGQGTERAVLLSLEKKLPGMWAGLWKDKLPACGHPTCNANCAHTEPTTGLTKAQDLARERFGLWSFTFTRRRPFSGVRLRRLLDAWPLPTTQDLRLKSDDCQEEEVLSFEPTLGCAQRRTLRAVLRSKGFCWLDTEPLRQHVWAHAGRTMEVKPDEWWWSMLNDEQQKFRMTYPGVEADFREVRSRKWHAEFGDRRQELVFIGGPQMVESTLVELLEGCLLDDQEFADFRRSTADLQVPNDEFGPKGLLERLGSPAEVDLPTPAKSPAAPTSDSPDKAPKAEDEETSFLRSLGVGDGLTEPDPDEFEAID</sequence>
<dbReference type="SUPFAM" id="SSF46785">
    <property type="entry name" value="Winged helix' DNA-binding domain"/>
    <property type="match status" value="2"/>
</dbReference>
<dbReference type="GO" id="GO:0003726">
    <property type="term" value="F:double-stranded RNA adenosine deaminase activity"/>
    <property type="evidence" value="ECO:0007669"/>
    <property type="project" value="InterPro"/>
</dbReference>
<dbReference type="InterPro" id="IPR036390">
    <property type="entry name" value="WH_DNA-bd_sf"/>
</dbReference>
<evidence type="ECO:0000313" key="6">
    <source>
        <dbReference type="Proteomes" id="UP000186817"/>
    </source>
</evidence>
<dbReference type="PROSITE" id="PS50139">
    <property type="entry name" value="Z_BINDING"/>
    <property type="match status" value="1"/>
</dbReference>
<feature type="domain" description="CS" evidence="4">
    <location>
        <begin position="514"/>
        <end position="606"/>
    </location>
</feature>
<evidence type="ECO:0000313" key="5">
    <source>
        <dbReference type="EMBL" id="OLQ12208.1"/>
    </source>
</evidence>
<dbReference type="InterPro" id="IPR011629">
    <property type="entry name" value="CobW-like_C"/>
</dbReference>
<dbReference type="Pfam" id="PF04969">
    <property type="entry name" value="CS"/>
    <property type="match status" value="1"/>
</dbReference>
<name>A0A1Q9EXP0_SYMMI</name>
<dbReference type="SUPFAM" id="SSF90002">
    <property type="entry name" value="Hypothetical protein YjiA, C-terminal domain"/>
    <property type="match status" value="1"/>
</dbReference>
<dbReference type="CDD" id="cd06467">
    <property type="entry name" value="p23_NUDC_like"/>
    <property type="match status" value="1"/>
</dbReference>
<feature type="region of interest" description="Disordered" evidence="2">
    <location>
        <begin position="818"/>
        <end position="891"/>
    </location>
</feature>
<dbReference type="Pfam" id="PF02492">
    <property type="entry name" value="cobW"/>
    <property type="match status" value="2"/>
</dbReference>
<organism evidence="5 6">
    <name type="scientific">Symbiodinium microadriaticum</name>
    <name type="common">Dinoflagellate</name>
    <name type="synonym">Zooxanthella microadriatica</name>
    <dbReference type="NCBI Taxonomy" id="2951"/>
    <lineage>
        <taxon>Eukaryota</taxon>
        <taxon>Sar</taxon>
        <taxon>Alveolata</taxon>
        <taxon>Dinophyceae</taxon>
        <taxon>Suessiales</taxon>
        <taxon>Symbiodiniaceae</taxon>
        <taxon>Symbiodinium</taxon>
    </lineage>
</organism>